<dbReference type="InterPro" id="IPR050121">
    <property type="entry name" value="Cytochrome_P450_monoxygenase"/>
</dbReference>
<dbReference type="SUPFAM" id="SSF48264">
    <property type="entry name" value="Cytochrome P450"/>
    <property type="match status" value="1"/>
</dbReference>
<dbReference type="PROSITE" id="PS00086">
    <property type="entry name" value="CYTOCHROME_P450"/>
    <property type="match status" value="1"/>
</dbReference>
<keyword evidence="11" id="KW-0472">Membrane</keyword>
<dbReference type="GO" id="GO:0005506">
    <property type="term" value="F:iron ion binding"/>
    <property type="evidence" value="ECO:0007669"/>
    <property type="project" value="InterPro"/>
</dbReference>
<dbReference type="GO" id="GO:0020037">
    <property type="term" value="F:heme binding"/>
    <property type="evidence" value="ECO:0007669"/>
    <property type="project" value="InterPro"/>
</dbReference>
<dbReference type="GO" id="GO:0004497">
    <property type="term" value="F:monooxygenase activity"/>
    <property type="evidence" value="ECO:0007669"/>
    <property type="project" value="UniProtKB-KW"/>
</dbReference>
<organism evidence="12 13">
    <name type="scientific">Stachybotrys elegans</name>
    <dbReference type="NCBI Taxonomy" id="80388"/>
    <lineage>
        <taxon>Eukaryota</taxon>
        <taxon>Fungi</taxon>
        <taxon>Dikarya</taxon>
        <taxon>Ascomycota</taxon>
        <taxon>Pezizomycotina</taxon>
        <taxon>Sordariomycetes</taxon>
        <taxon>Hypocreomycetidae</taxon>
        <taxon>Hypocreales</taxon>
        <taxon>Stachybotryaceae</taxon>
        <taxon>Stachybotrys</taxon>
    </lineage>
</organism>
<dbReference type="InterPro" id="IPR001128">
    <property type="entry name" value="Cyt_P450"/>
</dbReference>
<comment type="pathway">
    <text evidence="2">Mycotoxin biosynthesis.</text>
</comment>
<evidence type="ECO:0000256" key="6">
    <source>
        <dbReference type="ARBA" id="ARBA00023002"/>
    </source>
</evidence>
<dbReference type="PANTHER" id="PTHR24305:SF230">
    <property type="entry name" value="P450, PUTATIVE (EUROFUNG)-RELATED"/>
    <property type="match status" value="1"/>
</dbReference>
<keyword evidence="11" id="KW-1133">Transmembrane helix</keyword>
<keyword evidence="7 9" id="KW-0408">Iron</keyword>
<keyword evidence="11" id="KW-0812">Transmembrane</keyword>
<comment type="cofactor">
    <cofactor evidence="1 9">
        <name>heme</name>
        <dbReference type="ChEBI" id="CHEBI:30413"/>
    </cofactor>
</comment>
<evidence type="ECO:0000313" key="13">
    <source>
        <dbReference type="Proteomes" id="UP000813444"/>
    </source>
</evidence>
<dbReference type="Pfam" id="PF00067">
    <property type="entry name" value="p450"/>
    <property type="match status" value="1"/>
</dbReference>
<evidence type="ECO:0000256" key="8">
    <source>
        <dbReference type="ARBA" id="ARBA00023033"/>
    </source>
</evidence>
<dbReference type="CDD" id="cd11058">
    <property type="entry name" value="CYP60B-like"/>
    <property type="match status" value="1"/>
</dbReference>
<dbReference type="GO" id="GO:0009403">
    <property type="term" value="P:toxin biosynthetic process"/>
    <property type="evidence" value="ECO:0007669"/>
    <property type="project" value="UniProtKB-ARBA"/>
</dbReference>
<gene>
    <name evidence="12" type="ORF">B0I35DRAFT_448648</name>
</gene>
<evidence type="ECO:0000256" key="10">
    <source>
        <dbReference type="RuleBase" id="RU000461"/>
    </source>
</evidence>
<evidence type="ECO:0000256" key="4">
    <source>
        <dbReference type="ARBA" id="ARBA00022617"/>
    </source>
</evidence>
<sequence length="500" mass="56766">MTAILLNYTGTSICSFFCMVIAICTCYLVAHIAYNIFLHPLASYPGPISHRISIFPRTFQEVRGQLPFHVAKLHLKYGPVVRIAPNELAFCDVEAWKDIYGHRQQGEEEFPKYDGFYRPNQSTPSTILSCSREEHTFFRRQLSHGFSDRSMRAQEPIIQGYVNLLIARLKEQAEGGRKMVDMREWLNWTTFDIIGDLAMGNSFGCLEKSDYHPWVKLISRSITATSYFQSFAAIFGRDAFTRIVNSGLWRSRSNHRDLIEANVMRRMQLGSERLDLIEGLLKKQEDTNMSVRQISLNASRLIVAGSETTATLLSGAIFLLLTNREKLARLVNEVRSAFANTEEISLSTVNELPYMLACLNETLRMYPPVATGFPRQVPQQGGIIAGNVVPSGTVVSVFQWAINHDPRFWTEPSKFKPGRFMGEAGHEDDRLDAMQPFSTGPRNCIGKNLAYAEMRLILAKIIYSFDMHLADDTQDWIASQKCHSMWVKPPLEVYLVPAKV</sequence>
<proteinExistence type="inferred from homology"/>
<reference evidence="12" key="1">
    <citation type="journal article" date="2021" name="Nat. Commun.">
        <title>Genetic determinants of endophytism in the Arabidopsis root mycobiome.</title>
        <authorList>
            <person name="Mesny F."/>
            <person name="Miyauchi S."/>
            <person name="Thiergart T."/>
            <person name="Pickel B."/>
            <person name="Atanasova L."/>
            <person name="Karlsson M."/>
            <person name="Huettel B."/>
            <person name="Barry K.W."/>
            <person name="Haridas S."/>
            <person name="Chen C."/>
            <person name="Bauer D."/>
            <person name="Andreopoulos W."/>
            <person name="Pangilinan J."/>
            <person name="LaButti K."/>
            <person name="Riley R."/>
            <person name="Lipzen A."/>
            <person name="Clum A."/>
            <person name="Drula E."/>
            <person name="Henrissat B."/>
            <person name="Kohler A."/>
            <person name="Grigoriev I.V."/>
            <person name="Martin F.M."/>
            <person name="Hacquard S."/>
        </authorList>
    </citation>
    <scope>NUCLEOTIDE SEQUENCE</scope>
    <source>
        <strain evidence="12">MPI-CAGE-CH-0235</strain>
    </source>
</reference>
<keyword evidence="13" id="KW-1185">Reference proteome</keyword>
<dbReference type="Gene3D" id="1.10.630.10">
    <property type="entry name" value="Cytochrome P450"/>
    <property type="match status" value="1"/>
</dbReference>
<evidence type="ECO:0000256" key="9">
    <source>
        <dbReference type="PIRSR" id="PIRSR602401-1"/>
    </source>
</evidence>
<comment type="similarity">
    <text evidence="3 10">Belongs to the cytochrome P450 family.</text>
</comment>
<protein>
    <submittedName>
        <fullName evidence="12">Cytochrome P450</fullName>
    </submittedName>
</protein>
<dbReference type="GO" id="GO:0016705">
    <property type="term" value="F:oxidoreductase activity, acting on paired donors, with incorporation or reduction of molecular oxygen"/>
    <property type="evidence" value="ECO:0007669"/>
    <property type="project" value="InterPro"/>
</dbReference>
<dbReference type="OrthoDB" id="1470350at2759"/>
<feature type="binding site" description="axial binding residue" evidence="9">
    <location>
        <position position="444"/>
    </location>
    <ligand>
        <name>heme</name>
        <dbReference type="ChEBI" id="CHEBI:30413"/>
    </ligand>
    <ligandPart>
        <name>Fe</name>
        <dbReference type="ChEBI" id="CHEBI:18248"/>
    </ligandPart>
</feature>
<evidence type="ECO:0000256" key="7">
    <source>
        <dbReference type="ARBA" id="ARBA00023004"/>
    </source>
</evidence>
<dbReference type="PRINTS" id="PR00463">
    <property type="entry name" value="EP450I"/>
</dbReference>
<evidence type="ECO:0000256" key="5">
    <source>
        <dbReference type="ARBA" id="ARBA00022723"/>
    </source>
</evidence>
<dbReference type="FunFam" id="1.10.630.10:FF:000047">
    <property type="entry name" value="Cytochrome P450 monooxygenase"/>
    <property type="match status" value="1"/>
</dbReference>
<dbReference type="InterPro" id="IPR036396">
    <property type="entry name" value="Cyt_P450_sf"/>
</dbReference>
<keyword evidence="5 9" id="KW-0479">Metal-binding</keyword>
<evidence type="ECO:0000313" key="12">
    <source>
        <dbReference type="EMBL" id="KAH7329619.1"/>
    </source>
</evidence>
<evidence type="ECO:0000256" key="11">
    <source>
        <dbReference type="SAM" id="Phobius"/>
    </source>
</evidence>
<dbReference type="PANTHER" id="PTHR24305">
    <property type="entry name" value="CYTOCHROME P450"/>
    <property type="match status" value="1"/>
</dbReference>
<comment type="caution">
    <text evidence="12">The sequence shown here is derived from an EMBL/GenBank/DDBJ whole genome shotgun (WGS) entry which is preliminary data.</text>
</comment>
<accession>A0A8K0T9E7</accession>
<dbReference type="PRINTS" id="PR00385">
    <property type="entry name" value="P450"/>
</dbReference>
<dbReference type="EMBL" id="JAGPNK010000001">
    <property type="protein sequence ID" value="KAH7329619.1"/>
    <property type="molecule type" value="Genomic_DNA"/>
</dbReference>
<dbReference type="InterPro" id="IPR002401">
    <property type="entry name" value="Cyt_P450_E_grp-I"/>
</dbReference>
<dbReference type="Proteomes" id="UP000813444">
    <property type="component" value="Unassembled WGS sequence"/>
</dbReference>
<dbReference type="AlphaFoldDB" id="A0A8K0T9E7"/>
<keyword evidence="4 9" id="KW-0349">Heme</keyword>
<evidence type="ECO:0000256" key="3">
    <source>
        <dbReference type="ARBA" id="ARBA00010617"/>
    </source>
</evidence>
<feature type="transmembrane region" description="Helical" evidence="11">
    <location>
        <begin position="12"/>
        <end position="34"/>
    </location>
</feature>
<keyword evidence="8 10" id="KW-0503">Monooxygenase</keyword>
<evidence type="ECO:0000256" key="1">
    <source>
        <dbReference type="ARBA" id="ARBA00001971"/>
    </source>
</evidence>
<dbReference type="InterPro" id="IPR017972">
    <property type="entry name" value="Cyt_P450_CS"/>
</dbReference>
<evidence type="ECO:0000256" key="2">
    <source>
        <dbReference type="ARBA" id="ARBA00004685"/>
    </source>
</evidence>
<name>A0A8K0T9E7_9HYPO</name>
<keyword evidence="6 10" id="KW-0560">Oxidoreductase</keyword>